<dbReference type="EMBL" id="RXHU01000034">
    <property type="protein sequence ID" value="RTE09309.1"/>
    <property type="molecule type" value="Genomic_DNA"/>
</dbReference>
<dbReference type="AlphaFoldDB" id="A0A3S0A4C6"/>
<dbReference type="InterPro" id="IPR022595">
    <property type="entry name" value="Enc34_ssDNA-bd"/>
</dbReference>
<comment type="caution">
    <text evidence="1">The sequence shown here is derived from an EMBL/GenBank/DDBJ whole genome shotgun (WGS) entry which is preliminary data.</text>
</comment>
<sequence length="203" mass="22346">MGTYVWCIVLAFTSEIQDENNGGTAMLNIHDKQRVITGKVRFMQLKLHAASNCNLEKDTANHITMLIPKTDAATKRKMDAAVHSAIEEGVRVRWQDTNCLTVSSPVRDGDTMTDQVYKGHWVLTVTAGPGEKPGIVDRDFQPILNPNDIYAGMYGRVSLYFAAEGLASRTGIGVYVKNIQKLDDGPDLDDGQANLEVDFIESA</sequence>
<organism evidence="1 2">
    <name type="scientific">Paenibacillus whitsoniae</name>
    <dbReference type="NCBI Taxonomy" id="2496558"/>
    <lineage>
        <taxon>Bacteria</taxon>
        <taxon>Bacillati</taxon>
        <taxon>Bacillota</taxon>
        <taxon>Bacilli</taxon>
        <taxon>Bacillales</taxon>
        <taxon>Paenibacillaceae</taxon>
        <taxon>Paenibacillus</taxon>
    </lineage>
</organism>
<dbReference type="Pfam" id="PF10991">
    <property type="entry name" value="Enc34_ssDNA-bd"/>
    <property type="match status" value="1"/>
</dbReference>
<protein>
    <submittedName>
        <fullName evidence="1">DUF2815 family protein</fullName>
    </submittedName>
</protein>
<dbReference type="Proteomes" id="UP000276128">
    <property type="component" value="Unassembled WGS sequence"/>
</dbReference>
<gene>
    <name evidence="1" type="ORF">EJQ19_13090</name>
</gene>
<dbReference type="InterPro" id="IPR012340">
    <property type="entry name" value="NA-bd_OB-fold"/>
</dbReference>
<evidence type="ECO:0000313" key="2">
    <source>
        <dbReference type="Proteomes" id="UP000276128"/>
    </source>
</evidence>
<proteinExistence type="predicted"/>
<evidence type="ECO:0000313" key="1">
    <source>
        <dbReference type="EMBL" id="RTE09309.1"/>
    </source>
</evidence>
<dbReference type="SUPFAM" id="SSF50249">
    <property type="entry name" value="Nucleic acid-binding proteins"/>
    <property type="match status" value="1"/>
</dbReference>
<dbReference type="OrthoDB" id="9786575at2"/>
<name>A0A3S0A4C6_9BACL</name>
<keyword evidence="2" id="KW-1185">Reference proteome</keyword>
<dbReference type="Gene3D" id="2.40.50.140">
    <property type="entry name" value="Nucleic acid-binding proteins"/>
    <property type="match status" value="1"/>
</dbReference>
<accession>A0A3S0A4C6</accession>
<reference evidence="1 2" key="1">
    <citation type="submission" date="2018-12" db="EMBL/GenBank/DDBJ databases">
        <title>Bacillus ochoae sp. nov., Paenibacillus whitsoniae sp. nov., Paenibacillus spiritus sp. nov. Isolated from the Mars Exploration Rover during spacecraft assembly.</title>
        <authorList>
            <person name="Seuylemezian A."/>
            <person name="Vaishampayan P."/>
        </authorList>
    </citation>
    <scope>NUCLEOTIDE SEQUENCE [LARGE SCALE GENOMIC DNA]</scope>
    <source>
        <strain evidence="1 2">MER 54</strain>
    </source>
</reference>